<keyword evidence="2" id="KW-1133">Transmembrane helix</keyword>
<dbReference type="InterPro" id="IPR028081">
    <property type="entry name" value="Leu-bd"/>
</dbReference>
<keyword evidence="2" id="KW-0472">Membrane</keyword>
<proteinExistence type="predicted"/>
<dbReference type="InterPro" id="IPR028082">
    <property type="entry name" value="Peripla_BP_I"/>
</dbReference>
<dbReference type="CDD" id="cd06338">
    <property type="entry name" value="PBP1_ABC_ligand_binding-like"/>
    <property type="match status" value="1"/>
</dbReference>
<dbReference type="AlphaFoldDB" id="A0A133VDW7"/>
<feature type="transmembrane region" description="Helical" evidence="2">
    <location>
        <begin position="12"/>
        <end position="30"/>
    </location>
</feature>
<keyword evidence="2" id="KW-0812">Transmembrane</keyword>
<keyword evidence="5" id="KW-1185">Reference proteome</keyword>
<comment type="caution">
    <text evidence="4">The sequence shown here is derived from an EMBL/GenBank/DDBJ whole genome shotgun (WGS) entry which is preliminary data.</text>
</comment>
<dbReference type="EMBL" id="LHYC01000052">
    <property type="protein sequence ID" value="KXB04639.1"/>
    <property type="molecule type" value="Genomic_DNA"/>
</dbReference>
<evidence type="ECO:0000256" key="1">
    <source>
        <dbReference type="ARBA" id="ARBA00022729"/>
    </source>
</evidence>
<dbReference type="Pfam" id="PF13458">
    <property type="entry name" value="Peripla_BP_6"/>
    <property type="match status" value="1"/>
</dbReference>
<reference evidence="4 5" key="1">
    <citation type="journal article" date="2016" name="Sci. Rep.">
        <title>Metabolic traits of an uncultured archaeal lineage -MSBL1- from brine pools of the Red Sea.</title>
        <authorList>
            <person name="Mwirichia R."/>
            <person name="Alam I."/>
            <person name="Rashid M."/>
            <person name="Vinu M."/>
            <person name="Ba-Alawi W."/>
            <person name="Anthony Kamau A."/>
            <person name="Kamanda Ngugi D."/>
            <person name="Goker M."/>
            <person name="Klenk H.P."/>
            <person name="Bajic V."/>
            <person name="Stingl U."/>
        </authorList>
    </citation>
    <scope>NUCLEOTIDE SEQUENCE [LARGE SCALE GENOMIC DNA]</scope>
    <source>
        <strain evidence="4">SCGC-AAA382A03</strain>
    </source>
</reference>
<dbReference type="SUPFAM" id="SSF53822">
    <property type="entry name" value="Periplasmic binding protein-like I"/>
    <property type="match status" value="1"/>
</dbReference>
<accession>A0A133VDW7</accession>
<gene>
    <name evidence="4" type="ORF">AKJ49_01865</name>
</gene>
<evidence type="ECO:0000313" key="4">
    <source>
        <dbReference type="EMBL" id="KXB04639.1"/>
    </source>
</evidence>
<dbReference type="PANTHER" id="PTHR30483">
    <property type="entry name" value="LEUCINE-SPECIFIC-BINDING PROTEIN"/>
    <property type="match status" value="1"/>
</dbReference>
<dbReference type="InterPro" id="IPR051010">
    <property type="entry name" value="BCAA_transport"/>
</dbReference>
<sequence length="450" mass="49957">MKEKGQGTTLEYILIVLVVISIIISGVSLATGPKNVASENDVQKLEDKISSLESLIRAENIGTEGQENQVTEKAPITLGAAIPKSGKYESAGTKMLQGYKFARDIINEEFGGIEGRRVQILAYDSESDPATGVKLYRKLIHQDEADLLLAACTSAMTKAVTPVVEEAGYPLITTWAYDSAIWENQSLDYVVQGGIPTPTFSRPIFKYASEQGIESCAIVYEDTAYPAGMARGGKQWAKEYGLEVKLHQSFPKDVTDYKPLTRKAKKTEAPLFVAFGYYPDAVGFTKAMDAVGYNPKYWAQTDGAFQPEFKEAVGDLCRGTMTYGVWNPKLKADGILMSNSEFVSRWEEKYGEKPAWAHQAGFLAISMLYKAASETIKSQGELDLDWMNDYIHTTEFQTIEGKLSFKESGPNKGLQDAGMTFLSQWQGGERYIVYPSELAQRETKVYQYEK</sequence>
<dbReference type="Gene3D" id="3.40.50.2300">
    <property type="match status" value="2"/>
</dbReference>
<dbReference type="Proteomes" id="UP000070549">
    <property type="component" value="Unassembled WGS sequence"/>
</dbReference>
<keyword evidence="1" id="KW-0732">Signal</keyword>
<dbReference type="PANTHER" id="PTHR30483:SF37">
    <property type="entry name" value="ABC TRANSPORTER SUBSTRATE-BINDING PROTEIN"/>
    <property type="match status" value="1"/>
</dbReference>
<feature type="domain" description="Leucine-binding protein" evidence="3">
    <location>
        <begin position="75"/>
        <end position="406"/>
    </location>
</feature>
<protein>
    <recommendedName>
        <fullName evidence="3">Leucine-binding protein domain-containing protein</fullName>
    </recommendedName>
</protein>
<evidence type="ECO:0000256" key="2">
    <source>
        <dbReference type="SAM" id="Phobius"/>
    </source>
</evidence>
<evidence type="ECO:0000313" key="5">
    <source>
        <dbReference type="Proteomes" id="UP000070549"/>
    </source>
</evidence>
<evidence type="ECO:0000259" key="3">
    <source>
        <dbReference type="Pfam" id="PF13458"/>
    </source>
</evidence>
<name>A0A133VDW7_9EURY</name>
<organism evidence="4 5">
    <name type="scientific">candidate division MSBL1 archaeon SCGC-AAA382A03</name>
    <dbReference type="NCBI Taxonomy" id="1698278"/>
    <lineage>
        <taxon>Archaea</taxon>
        <taxon>Methanobacteriati</taxon>
        <taxon>Methanobacteriota</taxon>
        <taxon>candidate division MSBL1</taxon>
    </lineage>
</organism>